<reference evidence="2 3" key="1">
    <citation type="journal article" date="2018" name="Front. Plant Sci.">
        <title>Red Clover (Trifolium pratense) and Zigzag Clover (T. medium) - A Picture of Genomic Similarities and Differences.</title>
        <authorList>
            <person name="Dluhosova J."/>
            <person name="Istvanek J."/>
            <person name="Nedelnik J."/>
            <person name="Repkova J."/>
        </authorList>
    </citation>
    <scope>NUCLEOTIDE SEQUENCE [LARGE SCALE GENOMIC DNA]</scope>
    <source>
        <strain evidence="3">cv. 10/8</strain>
        <tissue evidence="2">Leaf</tissue>
    </source>
</reference>
<organism evidence="2 3">
    <name type="scientific">Trifolium medium</name>
    <dbReference type="NCBI Taxonomy" id="97028"/>
    <lineage>
        <taxon>Eukaryota</taxon>
        <taxon>Viridiplantae</taxon>
        <taxon>Streptophyta</taxon>
        <taxon>Embryophyta</taxon>
        <taxon>Tracheophyta</taxon>
        <taxon>Spermatophyta</taxon>
        <taxon>Magnoliopsida</taxon>
        <taxon>eudicotyledons</taxon>
        <taxon>Gunneridae</taxon>
        <taxon>Pentapetalae</taxon>
        <taxon>rosids</taxon>
        <taxon>fabids</taxon>
        <taxon>Fabales</taxon>
        <taxon>Fabaceae</taxon>
        <taxon>Papilionoideae</taxon>
        <taxon>50 kb inversion clade</taxon>
        <taxon>NPAAA clade</taxon>
        <taxon>Hologalegina</taxon>
        <taxon>IRL clade</taxon>
        <taxon>Trifolieae</taxon>
        <taxon>Trifolium</taxon>
    </lineage>
</organism>
<dbReference type="PANTHER" id="PTHR12706:SF13">
    <property type="entry name" value="PROTEIN FORGETTER 1"/>
    <property type="match status" value="1"/>
</dbReference>
<evidence type="ECO:0000313" key="3">
    <source>
        <dbReference type="Proteomes" id="UP000265520"/>
    </source>
</evidence>
<dbReference type="GO" id="GO:0042393">
    <property type="term" value="F:histone binding"/>
    <property type="evidence" value="ECO:0007669"/>
    <property type="project" value="TreeGrafter"/>
</dbReference>
<evidence type="ECO:0000313" key="2">
    <source>
        <dbReference type="EMBL" id="MCH89761.1"/>
    </source>
</evidence>
<dbReference type="AlphaFoldDB" id="A0A392MQR1"/>
<evidence type="ECO:0000259" key="1">
    <source>
        <dbReference type="Pfam" id="PF25373"/>
    </source>
</evidence>
<feature type="non-terminal residue" evidence="2">
    <location>
        <position position="124"/>
    </location>
</feature>
<dbReference type="GO" id="GO:0005634">
    <property type="term" value="C:nucleus"/>
    <property type="evidence" value="ECO:0007669"/>
    <property type="project" value="TreeGrafter"/>
</dbReference>
<name>A0A392MQR1_9FABA</name>
<comment type="caution">
    <text evidence="2">The sequence shown here is derived from an EMBL/GenBank/DDBJ whole genome shotgun (WGS) entry which is preliminary data.</text>
</comment>
<dbReference type="PANTHER" id="PTHR12706">
    <property type="entry name" value="STRAWBERRY NOTCH-RELATED"/>
    <property type="match status" value="1"/>
</dbReference>
<dbReference type="GO" id="GO:0031490">
    <property type="term" value="F:chromatin DNA binding"/>
    <property type="evidence" value="ECO:0007669"/>
    <property type="project" value="TreeGrafter"/>
</dbReference>
<dbReference type="Proteomes" id="UP000265520">
    <property type="component" value="Unassembled WGS sequence"/>
</dbReference>
<gene>
    <name evidence="2" type="ORF">A2U01_0010662</name>
</gene>
<dbReference type="Pfam" id="PF25373">
    <property type="entry name" value="SBNO"/>
    <property type="match status" value="1"/>
</dbReference>
<keyword evidence="3" id="KW-1185">Reference proteome</keyword>
<accession>A0A392MQR1</accession>
<dbReference type="InterPro" id="IPR057332">
    <property type="entry name" value="SBNO_a/b_dom"/>
</dbReference>
<sequence>SNKAMYKIVRPTTGEAPRDMNIEELTRKYSKVSSLKEAKIDWEDDYEASSKQNGKSCSVGSRLKEVNVLGGAILPVWGNIQTVLSKQARQMDKMLRIVRVETTSDNRRFVGLHLPNEAVETVLE</sequence>
<dbReference type="GO" id="GO:0006355">
    <property type="term" value="P:regulation of DNA-templated transcription"/>
    <property type="evidence" value="ECO:0007669"/>
    <property type="project" value="InterPro"/>
</dbReference>
<proteinExistence type="predicted"/>
<dbReference type="InterPro" id="IPR026741">
    <property type="entry name" value="SNO"/>
</dbReference>
<dbReference type="EMBL" id="LXQA010016836">
    <property type="protein sequence ID" value="MCH89761.1"/>
    <property type="molecule type" value="Genomic_DNA"/>
</dbReference>
<protein>
    <submittedName>
        <fullName evidence="2">Strawberry notch-like protein</fullName>
    </submittedName>
</protein>
<feature type="non-terminal residue" evidence="2">
    <location>
        <position position="1"/>
    </location>
</feature>
<feature type="domain" description="SBNO alpha/beta" evidence="1">
    <location>
        <begin position="2"/>
        <end position="52"/>
    </location>
</feature>